<organism evidence="3 4">
    <name type="scientific">Corynebacterium uropygiale</name>
    <dbReference type="NCBI Taxonomy" id="1775911"/>
    <lineage>
        <taxon>Bacteria</taxon>
        <taxon>Bacillati</taxon>
        <taxon>Actinomycetota</taxon>
        <taxon>Actinomycetes</taxon>
        <taxon>Mycobacteriales</taxon>
        <taxon>Corynebacteriaceae</taxon>
        <taxon>Corynebacterium</taxon>
    </lineage>
</organism>
<dbReference type="EMBL" id="JAKGSI010000001">
    <property type="protein sequence ID" value="MCF4006241.1"/>
    <property type="molecule type" value="Genomic_DNA"/>
</dbReference>
<feature type="compositionally biased region" description="Low complexity" evidence="1">
    <location>
        <begin position="233"/>
        <end position="251"/>
    </location>
</feature>
<keyword evidence="2" id="KW-1133">Transmembrane helix</keyword>
<dbReference type="Pfam" id="PF13829">
    <property type="entry name" value="DUF4191"/>
    <property type="match status" value="1"/>
</dbReference>
<proteinExistence type="predicted"/>
<reference evidence="3" key="1">
    <citation type="submission" date="2022-01" db="EMBL/GenBank/DDBJ databases">
        <title>Corynebacterium sp. nov isolated from isolated from the feces of the greater white-fronted geese (Anser albifrons) at Poyang Lake, PR China.</title>
        <authorList>
            <person name="Liu Q."/>
        </authorList>
    </citation>
    <scope>NUCLEOTIDE SEQUENCE</scope>
    <source>
        <strain evidence="3">JCM 32435</strain>
    </source>
</reference>
<evidence type="ECO:0000313" key="4">
    <source>
        <dbReference type="Proteomes" id="UP001139336"/>
    </source>
</evidence>
<evidence type="ECO:0000256" key="2">
    <source>
        <dbReference type="SAM" id="Phobius"/>
    </source>
</evidence>
<dbReference type="AlphaFoldDB" id="A0A9X1QP49"/>
<keyword evidence="4" id="KW-1185">Reference proteome</keyword>
<sequence>MADAKKAKAAEKAARQEERAAKRAKRKQTRSQLWQAFKLQKEHDKALIPLMLLSVVSVALIFFIIGSFWGGQWWMLIMGIALGVLLAMFIFTRRLENSMYERVGNEPGAAAWRLENLRNSMGVVWRTKTGVAATTHMDAVHRVIGIPGIVLVGEGSPHRLKPLMRQQHKRLNRLLADVPIHEIYVGDGEGQVPVKKLQTALVKLPRVYRKDDVYSIAAKVEAMDGVGASPTSPAGLPKGPLPKGAKMSGMNRRARRMNQRRGGHS</sequence>
<dbReference type="Proteomes" id="UP001139336">
    <property type="component" value="Unassembled WGS sequence"/>
</dbReference>
<feature type="region of interest" description="Disordered" evidence="1">
    <location>
        <begin position="1"/>
        <end position="27"/>
    </location>
</feature>
<protein>
    <submittedName>
        <fullName evidence="3">DUF4191 domain-containing protein</fullName>
    </submittedName>
</protein>
<dbReference type="InterPro" id="IPR025445">
    <property type="entry name" value="DUF4191"/>
</dbReference>
<accession>A0A9X1QP49</accession>
<feature type="transmembrane region" description="Helical" evidence="2">
    <location>
        <begin position="46"/>
        <end position="67"/>
    </location>
</feature>
<keyword evidence="2" id="KW-0812">Transmembrane</keyword>
<feature type="compositionally biased region" description="Basic and acidic residues" evidence="1">
    <location>
        <begin position="1"/>
        <end position="21"/>
    </location>
</feature>
<feature type="region of interest" description="Disordered" evidence="1">
    <location>
        <begin position="226"/>
        <end position="265"/>
    </location>
</feature>
<evidence type="ECO:0000313" key="3">
    <source>
        <dbReference type="EMBL" id="MCF4006241.1"/>
    </source>
</evidence>
<name>A0A9X1QP49_9CORY</name>
<evidence type="ECO:0000256" key="1">
    <source>
        <dbReference type="SAM" id="MobiDB-lite"/>
    </source>
</evidence>
<feature type="transmembrane region" description="Helical" evidence="2">
    <location>
        <begin position="73"/>
        <end position="92"/>
    </location>
</feature>
<gene>
    <name evidence="3" type="ORF">L1O03_03490</name>
</gene>
<keyword evidence="2" id="KW-0472">Membrane</keyword>
<feature type="compositionally biased region" description="Basic residues" evidence="1">
    <location>
        <begin position="252"/>
        <end position="265"/>
    </location>
</feature>
<comment type="caution">
    <text evidence="3">The sequence shown here is derived from an EMBL/GenBank/DDBJ whole genome shotgun (WGS) entry which is preliminary data.</text>
</comment>
<dbReference type="RefSeq" id="WP_236118010.1">
    <property type="nucleotide sequence ID" value="NZ_JAKGSI010000001.1"/>
</dbReference>